<reference evidence="2" key="1">
    <citation type="submission" date="2018-05" db="EMBL/GenBank/DDBJ databases">
        <authorList>
            <person name="Lanie J.A."/>
            <person name="Ng W.-L."/>
            <person name="Kazmierczak K.M."/>
            <person name="Andrzejewski T.M."/>
            <person name="Davidsen T.M."/>
            <person name="Wayne K.J."/>
            <person name="Tettelin H."/>
            <person name="Glass J.I."/>
            <person name="Rusch D."/>
            <person name="Podicherti R."/>
            <person name="Tsui H.-C.T."/>
            <person name="Winkler M.E."/>
        </authorList>
    </citation>
    <scope>NUCLEOTIDE SEQUENCE</scope>
</reference>
<name>A0A382EGA9_9ZZZZ</name>
<accession>A0A382EGA9</accession>
<gene>
    <name evidence="2" type="ORF">METZ01_LOCUS202612</name>
</gene>
<dbReference type="EMBL" id="UINC01044380">
    <property type="protein sequence ID" value="SVB49758.1"/>
    <property type="molecule type" value="Genomic_DNA"/>
</dbReference>
<keyword evidence="1" id="KW-0812">Transmembrane</keyword>
<proteinExistence type="predicted"/>
<dbReference type="AlphaFoldDB" id="A0A382EGA9"/>
<feature type="transmembrane region" description="Helical" evidence="1">
    <location>
        <begin position="14"/>
        <end position="36"/>
    </location>
</feature>
<keyword evidence="1" id="KW-0472">Membrane</keyword>
<evidence type="ECO:0000256" key="1">
    <source>
        <dbReference type="SAM" id="Phobius"/>
    </source>
</evidence>
<protein>
    <submittedName>
        <fullName evidence="2">Uncharacterized protein</fullName>
    </submittedName>
</protein>
<sequence length="44" mass="5178">MDRRDWISYNKKNIGWAIGLVAMTITFWFLATNFGLGMFSSFRN</sequence>
<organism evidence="2">
    <name type="scientific">marine metagenome</name>
    <dbReference type="NCBI Taxonomy" id="408172"/>
    <lineage>
        <taxon>unclassified sequences</taxon>
        <taxon>metagenomes</taxon>
        <taxon>ecological metagenomes</taxon>
    </lineage>
</organism>
<evidence type="ECO:0000313" key="2">
    <source>
        <dbReference type="EMBL" id="SVB49758.1"/>
    </source>
</evidence>
<keyword evidence="1" id="KW-1133">Transmembrane helix</keyword>